<dbReference type="SUPFAM" id="SSF49899">
    <property type="entry name" value="Concanavalin A-like lectins/glucanases"/>
    <property type="match status" value="1"/>
</dbReference>
<dbReference type="InterPro" id="IPR013320">
    <property type="entry name" value="ConA-like_dom_sf"/>
</dbReference>
<evidence type="ECO:0000313" key="4">
    <source>
        <dbReference type="EMBL" id="ACL52853.1"/>
    </source>
</evidence>
<sequence length="210" mass="23265">MFETTSSVDSMHRIHELEKARDAAVEDDIAFGSLVDMACKLPPTSIAVQVAQQIRSARNMSRKADLPFSNAADHLFNMELDTNQNTEFRDIIGNHILVFVPSAIATYYDDGDRAFRNLTLASSEARQVRMDYDGEGRRVDVTMASLRMTKPSRPLLDIVYDLSTVITDEARVGSVVNVASKLSSASFDAQVALDEMPTSGWRSPGRFLDV</sequence>
<dbReference type="InterPro" id="IPR001220">
    <property type="entry name" value="Legume_lectin_dom"/>
</dbReference>
<dbReference type="Pfam" id="PF00139">
    <property type="entry name" value="Lectin_legB"/>
    <property type="match status" value="1"/>
</dbReference>
<feature type="domain" description="Legume lectin" evidence="3">
    <location>
        <begin position="70"/>
        <end position="173"/>
    </location>
</feature>
<dbReference type="EMBL" id="BT054246">
    <property type="protein sequence ID" value="ACL52853.1"/>
    <property type="molecule type" value="mRNA"/>
</dbReference>
<evidence type="ECO:0000259" key="3">
    <source>
        <dbReference type="Pfam" id="PF00139"/>
    </source>
</evidence>
<dbReference type="AlphaFoldDB" id="B7ZY54"/>
<evidence type="ECO:0000256" key="2">
    <source>
        <dbReference type="ARBA" id="ARBA00022734"/>
    </source>
</evidence>
<protein>
    <recommendedName>
        <fullName evidence="3">Legume lectin domain-containing protein</fullName>
    </recommendedName>
</protein>
<dbReference type="InterPro" id="IPR050258">
    <property type="entry name" value="Leguminous_Lectin"/>
</dbReference>
<name>B7ZY54_MAIZE</name>
<keyword evidence="2" id="KW-0430">Lectin</keyword>
<accession>B7ZY54</accession>
<evidence type="ECO:0000256" key="1">
    <source>
        <dbReference type="ARBA" id="ARBA00007606"/>
    </source>
</evidence>
<dbReference type="RefSeq" id="NP_001145921.1">
    <property type="nucleotide sequence ID" value="NM_001152449.1"/>
</dbReference>
<reference evidence="4" key="1">
    <citation type="journal article" date="2009" name="PLoS Genet.">
        <title>Sequencing, mapping, and analysis of 27,455 maize full-length cDNAs.</title>
        <authorList>
            <person name="Soderlund C."/>
            <person name="Descour A."/>
            <person name="Kudrna D."/>
            <person name="Bomhoff M."/>
            <person name="Boyd L."/>
            <person name="Currie J."/>
            <person name="Angelova A."/>
            <person name="Collura K."/>
            <person name="Wissotski M."/>
            <person name="Ashley E."/>
            <person name="Morrow D."/>
            <person name="Fernandes J."/>
            <person name="Walbot V."/>
            <person name="Yu Y."/>
        </authorList>
    </citation>
    <scope>NUCLEOTIDE SEQUENCE</scope>
    <source>
        <strain evidence="4">B73</strain>
    </source>
</reference>
<dbReference type="GO" id="GO:0030246">
    <property type="term" value="F:carbohydrate binding"/>
    <property type="evidence" value="ECO:0007669"/>
    <property type="project" value="UniProtKB-KW"/>
</dbReference>
<dbReference type="PANTHER" id="PTHR32401:SF50">
    <property type="entry name" value="OS07G0133000 PROTEIN"/>
    <property type="match status" value="1"/>
</dbReference>
<proteinExistence type="evidence at transcript level"/>
<dbReference type="GeneID" id="100279442"/>
<dbReference type="OrthoDB" id="543442at2759"/>
<organism evidence="4">
    <name type="scientific">Zea mays</name>
    <name type="common">Maize</name>
    <dbReference type="NCBI Taxonomy" id="4577"/>
    <lineage>
        <taxon>Eukaryota</taxon>
        <taxon>Viridiplantae</taxon>
        <taxon>Streptophyta</taxon>
        <taxon>Embryophyta</taxon>
        <taxon>Tracheophyta</taxon>
        <taxon>Spermatophyta</taxon>
        <taxon>Magnoliopsida</taxon>
        <taxon>Liliopsida</taxon>
        <taxon>Poales</taxon>
        <taxon>Poaceae</taxon>
        <taxon>PACMAD clade</taxon>
        <taxon>Panicoideae</taxon>
        <taxon>Andropogonodae</taxon>
        <taxon>Andropogoneae</taxon>
        <taxon>Tripsacinae</taxon>
        <taxon>Zea</taxon>
    </lineage>
</organism>
<dbReference type="Gene3D" id="2.60.120.200">
    <property type="match status" value="1"/>
</dbReference>
<dbReference type="PANTHER" id="PTHR32401">
    <property type="entry name" value="CONCANAVALIN A-LIKE LECTIN FAMILY PROTEIN"/>
    <property type="match status" value="1"/>
</dbReference>
<comment type="similarity">
    <text evidence="1">Belongs to the leguminous lectin family.</text>
</comment>
<dbReference type="KEGG" id="zma:100279442"/>